<dbReference type="InterPro" id="IPR057326">
    <property type="entry name" value="KR_dom"/>
</dbReference>
<dbReference type="SMART" id="SM00822">
    <property type="entry name" value="PKS_KR"/>
    <property type="match status" value="1"/>
</dbReference>
<dbReference type="EMBL" id="JBHSFZ010000024">
    <property type="protein sequence ID" value="MFC4594717.1"/>
    <property type="molecule type" value="Genomic_DNA"/>
</dbReference>
<name>A0ABV9EZD9_9SPHN</name>
<keyword evidence="5" id="KW-1185">Reference proteome</keyword>
<evidence type="ECO:0000256" key="2">
    <source>
        <dbReference type="ARBA" id="ARBA00023002"/>
    </source>
</evidence>
<evidence type="ECO:0000256" key="1">
    <source>
        <dbReference type="ARBA" id="ARBA00006484"/>
    </source>
</evidence>
<comment type="caution">
    <text evidence="4">The sequence shown here is derived from an EMBL/GenBank/DDBJ whole genome shotgun (WGS) entry which is preliminary data.</text>
</comment>
<dbReference type="RefSeq" id="WP_380804722.1">
    <property type="nucleotide sequence ID" value="NZ_JBHSFZ010000024.1"/>
</dbReference>
<evidence type="ECO:0000313" key="4">
    <source>
        <dbReference type="EMBL" id="MFC4594717.1"/>
    </source>
</evidence>
<evidence type="ECO:0000259" key="3">
    <source>
        <dbReference type="SMART" id="SM00822"/>
    </source>
</evidence>
<dbReference type="PRINTS" id="PR00081">
    <property type="entry name" value="GDHRDH"/>
</dbReference>
<accession>A0ABV9EZD9</accession>
<dbReference type="GO" id="GO:0016491">
    <property type="term" value="F:oxidoreductase activity"/>
    <property type="evidence" value="ECO:0007669"/>
    <property type="project" value="UniProtKB-KW"/>
</dbReference>
<gene>
    <name evidence="4" type="ORF">ACFO3E_11035</name>
</gene>
<dbReference type="CDD" id="cd05233">
    <property type="entry name" value="SDR_c"/>
    <property type="match status" value="1"/>
</dbReference>
<reference evidence="5" key="1">
    <citation type="journal article" date="2019" name="Int. J. Syst. Evol. Microbiol.">
        <title>The Global Catalogue of Microorganisms (GCM) 10K type strain sequencing project: providing services to taxonomists for standard genome sequencing and annotation.</title>
        <authorList>
            <consortium name="The Broad Institute Genomics Platform"/>
            <consortium name="The Broad Institute Genome Sequencing Center for Infectious Disease"/>
            <person name="Wu L."/>
            <person name="Ma J."/>
        </authorList>
    </citation>
    <scope>NUCLEOTIDE SEQUENCE [LARGE SCALE GENOMIC DNA]</scope>
    <source>
        <strain evidence="5">NBRC 103632</strain>
    </source>
</reference>
<dbReference type="PANTHER" id="PTHR43639">
    <property type="entry name" value="OXIDOREDUCTASE, SHORT-CHAIN DEHYDROGENASE/REDUCTASE FAMILY (AFU_ORTHOLOGUE AFUA_5G02870)"/>
    <property type="match status" value="1"/>
</dbReference>
<dbReference type="Gene3D" id="3.40.50.720">
    <property type="entry name" value="NAD(P)-binding Rossmann-like Domain"/>
    <property type="match status" value="1"/>
</dbReference>
<dbReference type="Proteomes" id="UP001595957">
    <property type="component" value="Unassembled WGS sequence"/>
</dbReference>
<dbReference type="InterPro" id="IPR036291">
    <property type="entry name" value="NAD(P)-bd_dom_sf"/>
</dbReference>
<dbReference type="PANTHER" id="PTHR43639:SF1">
    <property type="entry name" value="SHORT-CHAIN DEHYDROGENASE_REDUCTASE FAMILY PROTEIN"/>
    <property type="match status" value="1"/>
</dbReference>
<dbReference type="EC" id="1.1.1.-" evidence="4"/>
<dbReference type="Pfam" id="PF13561">
    <property type="entry name" value="adh_short_C2"/>
    <property type="match status" value="1"/>
</dbReference>
<evidence type="ECO:0000313" key="5">
    <source>
        <dbReference type="Proteomes" id="UP001595957"/>
    </source>
</evidence>
<dbReference type="InterPro" id="IPR002347">
    <property type="entry name" value="SDR_fam"/>
</dbReference>
<protein>
    <submittedName>
        <fullName evidence="4">SDR family NAD(P)-dependent oxidoreductase</fullName>
        <ecNumber evidence="4">1.1.1.-</ecNumber>
    </submittedName>
</protein>
<feature type="domain" description="Ketoreductase" evidence="3">
    <location>
        <begin position="8"/>
        <end position="166"/>
    </location>
</feature>
<sequence>MEKVFTGGVAIVAGGSGGIGAAICEALANAGANIALTYRSRKEAAAAVVEKVEAAGREALAMAVDHTDPDAMKAFVDAAAARFGRVHSVVYAAGPHIPMKFLNTITPAEWKQVFDNDVNAAFNLVWATLPHLKAGGGGSLVAVITAAVEKVPLRDICSAAPKAAIEMLFRGVALEEGRFGIRSNCVAPGFIDAGLGHELIARPGIEDWIDSLRRMLPMKKFGAADDIAEAVTFLLSDKAKYITGQSLAVDGGLQL</sequence>
<organism evidence="4 5">
    <name type="scientific">Sphingobium tyrosinilyticum</name>
    <dbReference type="NCBI Taxonomy" id="2715436"/>
    <lineage>
        <taxon>Bacteria</taxon>
        <taxon>Pseudomonadati</taxon>
        <taxon>Pseudomonadota</taxon>
        <taxon>Alphaproteobacteria</taxon>
        <taxon>Sphingomonadales</taxon>
        <taxon>Sphingomonadaceae</taxon>
        <taxon>Sphingobium</taxon>
    </lineage>
</organism>
<proteinExistence type="inferred from homology"/>
<comment type="similarity">
    <text evidence="1">Belongs to the short-chain dehydrogenases/reductases (SDR) family.</text>
</comment>
<keyword evidence="2 4" id="KW-0560">Oxidoreductase</keyword>
<dbReference type="SUPFAM" id="SSF51735">
    <property type="entry name" value="NAD(P)-binding Rossmann-fold domains"/>
    <property type="match status" value="1"/>
</dbReference>